<reference evidence="2" key="1">
    <citation type="submission" date="2016-11" db="UniProtKB">
        <authorList>
            <consortium name="WormBaseParasite"/>
        </authorList>
    </citation>
    <scope>IDENTIFICATION</scope>
    <source>
        <strain evidence="2">KR3021</strain>
    </source>
</reference>
<accession>A0AC35UHF8</accession>
<dbReference type="Proteomes" id="UP000095286">
    <property type="component" value="Unplaced"/>
</dbReference>
<organism evidence="1 2">
    <name type="scientific">Rhabditophanes sp. KR3021</name>
    <dbReference type="NCBI Taxonomy" id="114890"/>
    <lineage>
        <taxon>Eukaryota</taxon>
        <taxon>Metazoa</taxon>
        <taxon>Ecdysozoa</taxon>
        <taxon>Nematoda</taxon>
        <taxon>Chromadorea</taxon>
        <taxon>Rhabditida</taxon>
        <taxon>Tylenchina</taxon>
        <taxon>Panagrolaimomorpha</taxon>
        <taxon>Strongyloidoidea</taxon>
        <taxon>Alloionematidae</taxon>
        <taxon>Rhabditophanes</taxon>
    </lineage>
</organism>
<evidence type="ECO:0000313" key="2">
    <source>
        <dbReference type="WBParaSite" id="RSKR_0001145800.1"/>
    </source>
</evidence>
<dbReference type="WBParaSite" id="RSKR_0001145800.1">
    <property type="protein sequence ID" value="RSKR_0001145800.1"/>
    <property type="gene ID" value="RSKR_0001145800"/>
</dbReference>
<evidence type="ECO:0000313" key="1">
    <source>
        <dbReference type="Proteomes" id="UP000095286"/>
    </source>
</evidence>
<sequence length="363" mass="41183">MNTETIGNNPLWVPRSEYYDGLADYQEMSRFKLKSLLNLLVGQRKISSTWQEPLIEEEEFMKEEGNKKQFPVIVFSHGLSGCRHFYSVYASALASYGYVVASIEHRDLSACFTYKLKYDEDMKHKIEEGMIMKMVISEEADIQFRASQVHVRVKEYDALFDLLDQLNAGNIGSRSYRIVHGDEFDWGQFQSRLDLKNVFLAAHSFGATSSLASLSLSKCFKGAVCLDAWMDPLSLEVLNTVNNPVLFINVNSWQWADNVKRMKCAVKNNKNSGIVSMDGAVHQSFSDFSFLCQGFVGKKAGFQGDVDPIHFGEAATEMMNSYFKSIINGQDYQKNMKPIVERYDFVNEGSPIELDDSPLVSKI</sequence>
<name>A0AC35UHF8_9BILA</name>
<proteinExistence type="predicted"/>
<protein>
    <submittedName>
        <fullName evidence="2">1-alkyl-2-acetylglycerophosphocholine esterase</fullName>
    </submittedName>
</protein>